<accession>A0A4Z1C128</accession>
<organism evidence="1 2">
    <name type="scientific">Empedobacter tilapiae</name>
    <dbReference type="NCBI Taxonomy" id="2491114"/>
    <lineage>
        <taxon>Bacteria</taxon>
        <taxon>Pseudomonadati</taxon>
        <taxon>Bacteroidota</taxon>
        <taxon>Flavobacteriia</taxon>
        <taxon>Flavobacteriales</taxon>
        <taxon>Weeksellaceae</taxon>
        <taxon>Empedobacter</taxon>
    </lineage>
</organism>
<dbReference type="AlphaFoldDB" id="A0A4Z1C128"/>
<evidence type="ECO:0000313" key="1">
    <source>
        <dbReference type="EMBL" id="TGN26081.1"/>
    </source>
</evidence>
<evidence type="ECO:0000313" key="2">
    <source>
        <dbReference type="Proteomes" id="UP000297998"/>
    </source>
</evidence>
<comment type="caution">
    <text evidence="1">The sequence shown here is derived from an EMBL/GenBank/DDBJ whole genome shotgun (WGS) entry which is preliminary data.</text>
</comment>
<name>A0A4Z1C128_9FLAO</name>
<sequence length="317" mass="36178">MQLIMKKVLLIVFVFLGIILNAQCWANDLFIDIANSKNDAFKAFYKNAPVENYDAYKILSESKQLRQDPNTLEALAGFTKKQSDYIKNNPGRIEKIIDNLKSENVRCTTCTSGSNKGLPPMHVIIDDLDWALITFKDKPDVIKVLTEMSASGPKADGGAFMLNTLRNKPKEFINSIEGFEIKYLPDRQFEADIKRAINGRTHLGEYKSYKKTTWENFPNNTGSVDQLMGYLKSGEDFSYTANIMKLADADNPTRFVKEQFQKVFKKNVNEIFKPTEKGGMSISNIRKQFGENIETPKDFLDEINNFDSKIYKNIIVE</sequence>
<dbReference type="EMBL" id="SRPE01000008">
    <property type="protein sequence ID" value="TGN26081.1"/>
    <property type="molecule type" value="Genomic_DNA"/>
</dbReference>
<dbReference type="Proteomes" id="UP000297998">
    <property type="component" value="Unassembled WGS sequence"/>
</dbReference>
<protein>
    <submittedName>
        <fullName evidence="1">Uncharacterized protein</fullName>
    </submittedName>
</protein>
<reference evidence="1 2" key="1">
    <citation type="submission" date="2019-03" db="EMBL/GenBank/DDBJ databases">
        <title>Empedobacter tilapiae sp. nov., isolated from an intestine of Nile tilapia Oreochromis niloticus.</title>
        <authorList>
            <person name="Kim Y.-O."/>
            <person name="Yoon J.-H."/>
        </authorList>
    </citation>
    <scope>NUCLEOTIDE SEQUENCE [LARGE SCALE GENOMIC DNA]</scope>
    <source>
        <strain evidence="1 2">MRS2</strain>
    </source>
</reference>
<keyword evidence="2" id="KW-1185">Reference proteome</keyword>
<proteinExistence type="predicted"/>
<gene>
    <name evidence="1" type="ORF">E4J94_12050</name>
</gene>